<keyword evidence="2" id="KW-1185">Reference proteome</keyword>
<organism evidence="1 2">
    <name type="scientific">Blastomyces silverae</name>
    <dbReference type="NCBI Taxonomy" id="2060906"/>
    <lineage>
        <taxon>Eukaryota</taxon>
        <taxon>Fungi</taxon>
        <taxon>Dikarya</taxon>
        <taxon>Ascomycota</taxon>
        <taxon>Pezizomycotina</taxon>
        <taxon>Eurotiomycetes</taxon>
        <taxon>Eurotiomycetidae</taxon>
        <taxon>Onygenales</taxon>
        <taxon>Ajellomycetaceae</taxon>
        <taxon>Blastomyces</taxon>
    </lineage>
</organism>
<dbReference type="OrthoDB" id="4369146at2759"/>
<sequence length="89" mass="10117">MAAEYDYPVPIVRAAPTGVAAHTISGRTLHSLFRLPVKSVARFELPNPQTLQALQANMRGVRYLIIDENYLCFLVFQQFNGPDLRRSFH</sequence>
<dbReference type="Proteomes" id="UP000053573">
    <property type="component" value="Unassembled WGS sequence"/>
</dbReference>
<dbReference type="InterPro" id="IPR027417">
    <property type="entry name" value="P-loop_NTPase"/>
</dbReference>
<evidence type="ECO:0008006" key="3">
    <source>
        <dbReference type="Google" id="ProtNLM"/>
    </source>
</evidence>
<protein>
    <recommendedName>
        <fullName evidence="3">ATP-dependent DNA helicase</fullName>
    </recommendedName>
</protein>
<evidence type="ECO:0000313" key="2">
    <source>
        <dbReference type="Proteomes" id="UP000053573"/>
    </source>
</evidence>
<reference evidence="2" key="1">
    <citation type="journal article" date="2015" name="PLoS Genet.">
        <title>The dynamic genome and transcriptome of the human fungal pathogen Blastomyces and close relative Emmonsia.</title>
        <authorList>
            <person name="Munoz J.F."/>
            <person name="Gauthier G.M."/>
            <person name="Desjardins C.A."/>
            <person name="Gallo J.E."/>
            <person name="Holder J."/>
            <person name="Sullivan T.D."/>
            <person name="Marty A.J."/>
            <person name="Carmen J.C."/>
            <person name="Chen Z."/>
            <person name="Ding L."/>
            <person name="Gujja S."/>
            <person name="Magrini V."/>
            <person name="Misas E."/>
            <person name="Mitreva M."/>
            <person name="Priest M."/>
            <person name="Saif S."/>
            <person name="Whiston E.A."/>
            <person name="Young S."/>
            <person name="Zeng Q."/>
            <person name="Goldman W.E."/>
            <person name="Mardis E.R."/>
            <person name="Taylor J.W."/>
            <person name="McEwen J.G."/>
            <person name="Clay O.K."/>
            <person name="Klein B.S."/>
            <person name="Cuomo C.A."/>
        </authorList>
    </citation>
    <scope>NUCLEOTIDE SEQUENCE [LARGE SCALE GENOMIC DNA]</scope>
    <source>
        <strain evidence="2">UAMH 139</strain>
    </source>
</reference>
<proteinExistence type="predicted"/>
<name>A0A0H1BMZ8_9EURO</name>
<dbReference type="EMBL" id="LDEV01000625">
    <property type="protein sequence ID" value="KLJ12894.1"/>
    <property type="molecule type" value="Genomic_DNA"/>
</dbReference>
<gene>
    <name evidence="1" type="ORF">EMPG_12120</name>
</gene>
<dbReference type="AlphaFoldDB" id="A0A0H1BMZ8"/>
<dbReference type="Gene3D" id="3.40.50.300">
    <property type="entry name" value="P-loop containing nucleotide triphosphate hydrolases"/>
    <property type="match status" value="1"/>
</dbReference>
<dbReference type="STRING" id="2060906.A0A0H1BMZ8"/>
<evidence type="ECO:0000313" key="1">
    <source>
        <dbReference type="EMBL" id="KLJ12894.1"/>
    </source>
</evidence>
<accession>A0A0H1BMZ8</accession>
<comment type="caution">
    <text evidence="1">The sequence shown here is derived from an EMBL/GenBank/DDBJ whole genome shotgun (WGS) entry which is preliminary data.</text>
</comment>